<reference evidence="3 4" key="1">
    <citation type="submission" date="2015-09" db="EMBL/GenBank/DDBJ databases">
        <title>Genome sequence of the marine flavobacterium Croceitalea dokdonensis DOKDO 023 that contains proton- and sodium-pumping rhodopsins.</title>
        <authorList>
            <person name="Kwon S.-K."/>
            <person name="Lee H.K."/>
            <person name="Kwak M.-J."/>
            <person name="Kim J.F."/>
        </authorList>
    </citation>
    <scope>NUCLEOTIDE SEQUENCE [LARGE SCALE GENOMIC DNA]</scope>
    <source>
        <strain evidence="3 4">DOKDO 023</strain>
    </source>
</reference>
<dbReference type="STRING" id="1300341.I595_2647"/>
<dbReference type="SMART" id="SM00932">
    <property type="entry name" value="Nfu_N"/>
    <property type="match status" value="2"/>
</dbReference>
<sequence>MKEYHITLQETSNPAILKFEANHFLVKENYQYNNIDEAKMSPLAQQLFYLPFVKAVYISGNFVAIERFDIVQWNDVKDEVAQQLVEYLNAGEPVVIEEATQKKVAITVYAEVTPNPGVMKFVANKAIVPSIFEFKNIDEAKHSELAKQLFHFPFVKEVFFDQNYVSVTKYDVAEWEEITMQLREFIRDFLSEGKEVVAPDYIQQKHELDNKETQEKVYDDTSKQIIDILEEYVKPAVASDGGNILFQSYEEDSKTVNVILQGACSGCPSSTFTLKNGIETMLKNMLGEKVNQVIALNG</sequence>
<protein>
    <submittedName>
        <fullName evidence="3">Nitrogen-fixing NifU domain-containing protein</fullName>
    </submittedName>
</protein>
<dbReference type="PANTHER" id="PTHR11178:SF1">
    <property type="entry name" value="NFU1 IRON-SULFUR CLUSTER SCAFFOLD HOMOLOG, MITOCHONDRIAL"/>
    <property type="match status" value="1"/>
</dbReference>
<dbReference type="SUPFAM" id="SSF110836">
    <property type="entry name" value="Hypothetical protein SAV1430"/>
    <property type="match status" value="2"/>
</dbReference>
<dbReference type="EMBL" id="LDJX01000005">
    <property type="protein sequence ID" value="KPM31380.1"/>
    <property type="molecule type" value="Genomic_DNA"/>
</dbReference>
<dbReference type="InterPro" id="IPR036498">
    <property type="entry name" value="Nfu/NifU_N_sf"/>
</dbReference>
<dbReference type="GO" id="GO:0005506">
    <property type="term" value="F:iron ion binding"/>
    <property type="evidence" value="ECO:0007669"/>
    <property type="project" value="InterPro"/>
</dbReference>
<keyword evidence="4" id="KW-1185">Reference proteome</keyword>
<feature type="domain" description="Scaffold protein Nfu/NifU N-terminal" evidence="2">
    <location>
        <begin position="6"/>
        <end position="91"/>
    </location>
</feature>
<dbReference type="InterPro" id="IPR034904">
    <property type="entry name" value="FSCA_dom_sf"/>
</dbReference>
<gene>
    <name evidence="3" type="ORF">I595_2647</name>
</gene>
<dbReference type="Pfam" id="PF01106">
    <property type="entry name" value="NifU"/>
    <property type="match status" value="1"/>
</dbReference>
<organism evidence="3 4">
    <name type="scientific">Croceitalea dokdonensis DOKDO 023</name>
    <dbReference type="NCBI Taxonomy" id="1300341"/>
    <lineage>
        <taxon>Bacteria</taxon>
        <taxon>Pseudomonadati</taxon>
        <taxon>Bacteroidota</taxon>
        <taxon>Flavobacteriia</taxon>
        <taxon>Flavobacteriales</taxon>
        <taxon>Flavobacteriaceae</taxon>
        <taxon>Croceitalea</taxon>
    </lineage>
</organism>
<name>A0A0N8H3S4_9FLAO</name>
<dbReference type="PATRIC" id="fig|1300341.3.peg.2807"/>
<dbReference type="InterPro" id="IPR014824">
    <property type="entry name" value="Nfu/NifU_N"/>
</dbReference>
<dbReference type="GO" id="GO:0051536">
    <property type="term" value="F:iron-sulfur cluster binding"/>
    <property type="evidence" value="ECO:0007669"/>
    <property type="project" value="InterPro"/>
</dbReference>
<dbReference type="Gene3D" id="3.30.1370.70">
    <property type="entry name" value="Scaffold protein Nfu/NifU, N-terminal domain"/>
    <property type="match status" value="2"/>
</dbReference>
<evidence type="ECO:0000259" key="2">
    <source>
        <dbReference type="SMART" id="SM00932"/>
    </source>
</evidence>
<dbReference type="GO" id="GO:0016226">
    <property type="term" value="P:iron-sulfur cluster assembly"/>
    <property type="evidence" value="ECO:0007669"/>
    <property type="project" value="InterPro"/>
</dbReference>
<proteinExistence type="inferred from homology"/>
<evidence type="ECO:0000313" key="4">
    <source>
        <dbReference type="Proteomes" id="UP000050280"/>
    </source>
</evidence>
<dbReference type="Pfam" id="PF08712">
    <property type="entry name" value="Nfu_N"/>
    <property type="match status" value="2"/>
</dbReference>
<dbReference type="PANTHER" id="PTHR11178">
    <property type="entry name" value="IRON-SULFUR CLUSTER SCAFFOLD PROTEIN NFU-RELATED"/>
    <property type="match status" value="1"/>
</dbReference>
<feature type="domain" description="Scaffold protein Nfu/NifU N-terminal" evidence="2">
    <location>
        <begin position="108"/>
        <end position="193"/>
    </location>
</feature>
<dbReference type="AlphaFoldDB" id="A0A0N8H3S4"/>
<evidence type="ECO:0000256" key="1">
    <source>
        <dbReference type="ARBA" id="ARBA00006420"/>
    </source>
</evidence>
<dbReference type="OrthoDB" id="9796965at2"/>
<dbReference type="RefSeq" id="WP_054559679.1">
    <property type="nucleotide sequence ID" value="NZ_LDJX01000005.1"/>
</dbReference>
<evidence type="ECO:0000313" key="3">
    <source>
        <dbReference type="EMBL" id="KPM31380.1"/>
    </source>
</evidence>
<comment type="caution">
    <text evidence="3">The sequence shown here is derived from an EMBL/GenBank/DDBJ whole genome shotgun (WGS) entry which is preliminary data.</text>
</comment>
<comment type="similarity">
    <text evidence="1">Belongs to the NifU family.</text>
</comment>
<dbReference type="SUPFAM" id="SSF117916">
    <property type="entry name" value="Fe-S cluster assembly (FSCA) domain-like"/>
    <property type="match status" value="1"/>
</dbReference>
<dbReference type="Proteomes" id="UP000050280">
    <property type="component" value="Unassembled WGS sequence"/>
</dbReference>
<dbReference type="InterPro" id="IPR001075">
    <property type="entry name" value="NIF_FeS_clus_asmbl_NifU_C"/>
</dbReference>
<dbReference type="Gene3D" id="3.30.300.130">
    <property type="entry name" value="Fe-S cluster assembly (FSCA)"/>
    <property type="match status" value="1"/>
</dbReference>
<accession>A0A0N8H3S4</accession>